<reference evidence="1 2" key="1">
    <citation type="journal article" date="2019" name="Sci. Rep.">
        <title>Orb-weaving spider Araneus ventricosus genome elucidates the spidroin gene catalogue.</title>
        <authorList>
            <person name="Kono N."/>
            <person name="Nakamura H."/>
            <person name="Ohtoshi R."/>
            <person name="Moran D.A.P."/>
            <person name="Shinohara A."/>
            <person name="Yoshida Y."/>
            <person name="Fujiwara M."/>
            <person name="Mori M."/>
            <person name="Tomita M."/>
            <person name="Arakawa K."/>
        </authorList>
    </citation>
    <scope>NUCLEOTIDE SEQUENCE [LARGE SCALE GENOMIC DNA]</scope>
</reference>
<evidence type="ECO:0000313" key="1">
    <source>
        <dbReference type="EMBL" id="GBM29881.1"/>
    </source>
</evidence>
<dbReference type="AlphaFoldDB" id="A0A4Y2ELZ3"/>
<dbReference type="Proteomes" id="UP000499080">
    <property type="component" value="Unassembled WGS sequence"/>
</dbReference>
<dbReference type="EMBL" id="BGPR01093153">
    <property type="protein sequence ID" value="GBM29881.1"/>
    <property type="molecule type" value="Genomic_DNA"/>
</dbReference>
<gene>
    <name evidence="1" type="ORF">AVEN_233362_1</name>
</gene>
<proteinExistence type="predicted"/>
<accession>A0A4Y2ELZ3</accession>
<comment type="caution">
    <text evidence="1">The sequence shown here is derived from an EMBL/GenBank/DDBJ whole genome shotgun (WGS) entry which is preliminary data.</text>
</comment>
<organism evidence="1 2">
    <name type="scientific">Araneus ventricosus</name>
    <name type="common">Orbweaver spider</name>
    <name type="synonym">Epeira ventricosa</name>
    <dbReference type="NCBI Taxonomy" id="182803"/>
    <lineage>
        <taxon>Eukaryota</taxon>
        <taxon>Metazoa</taxon>
        <taxon>Ecdysozoa</taxon>
        <taxon>Arthropoda</taxon>
        <taxon>Chelicerata</taxon>
        <taxon>Arachnida</taxon>
        <taxon>Araneae</taxon>
        <taxon>Araneomorphae</taxon>
        <taxon>Entelegynae</taxon>
        <taxon>Araneoidea</taxon>
        <taxon>Araneidae</taxon>
        <taxon>Araneus</taxon>
    </lineage>
</organism>
<feature type="non-terminal residue" evidence="1">
    <location>
        <position position="60"/>
    </location>
</feature>
<sequence length="60" mass="6727">MVAIHGGTYSLSERNLGLYVPPCPKIINDTVSINRDMLQKELFELQMKWAMEESALMAAA</sequence>
<evidence type="ECO:0000313" key="2">
    <source>
        <dbReference type="Proteomes" id="UP000499080"/>
    </source>
</evidence>
<keyword evidence="2" id="KW-1185">Reference proteome</keyword>
<protein>
    <submittedName>
        <fullName evidence="1">Uncharacterized protein</fullName>
    </submittedName>
</protein>
<name>A0A4Y2ELZ3_ARAVE</name>